<dbReference type="SUPFAM" id="SSF50978">
    <property type="entry name" value="WD40 repeat-like"/>
    <property type="match status" value="1"/>
</dbReference>
<dbReference type="GO" id="GO:0030968">
    <property type="term" value="P:endoplasmic reticulum unfolded protein response"/>
    <property type="evidence" value="ECO:0007669"/>
    <property type="project" value="TreeGrafter"/>
</dbReference>
<gene>
    <name evidence="4" type="ORF">LGLO00237_LOCUS13885</name>
</gene>
<dbReference type="InterPro" id="IPR015943">
    <property type="entry name" value="WD40/YVTN_repeat-like_dom_sf"/>
</dbReference>
<dbReference type="InterPro" id="IPR036322">
    <property type="entry name" value="WD40_repeat_dom_sf"/>
</dbReference>
<evidence type="ECO:0000313" key="4">
    <source>
        <dbReference type="EMBL" id="CAE0662287.1"/>
    </source>
</evidence>
<dbReference type="EMBL" id="HBIV01019214">
    <property type="protein sequence ID" value="CAE0662287.1"/>
    <property type="molecule type" value="Transcribed_RNA"/>
</dbReference>
<dbReference type="InterPro" id="IPR042410">
    <property type="entry name" value="WBSCR13"/>
</dbReference>
<dbReference type="PANTHER" id="PTHR44321:SF1">
    <property type="entry name" value="TRANSDUCIN BETA-LIKE PROTEIN 2"/>
    <property type="match status" value="1"/>
</dbReference>
<proteinExistence type="predicted"/>
<evidence type="ECO:0000256" key="3">
    <source>
        <dbReference type="SAM" id="SignalP"/>
    </source>
</evidence>
<sequence length="408" mass="44487">MGPLVQILVALLVISISAFVYKKFTTTDTTSIDICEEEKGVSRKGKPKGRRKRKGAKPKPKTTHQAKPKSSTSAKGHVQKHHPCQKSSLAGHTKDVIQAKFSPDGRSIATVSEDGSARVWATGGDHPWLRIYDPLDDPCAVAFRPDGKQLALAMKRSRKIVFYSLRWSKKKDASGEHYPRGDKEENLSIETKHTDDIKSLLVTSGGMSITCTDGNDTSIRGHGRDGNRIFERNNKQMGNLMLAMSDDSKLVAAAARYGDPKVLQLVVKGSSIPQIVMRLCGHERGAASIAFGPGTKRTVTGSIDGMLRLFKTDVDYEGGGDAKLIYAKKSAFDRISLLQICPIGDLMAVSNEAHIHFHRVSTGELLYEINNAHKTDLVALDFSPDGKLLLSAGGPSVRLWSVESILRG</sequence>
<dbReference type="Gene3D" id="2.130.10.10">
    <property type="entry name" value="YVTN repeat-like/Quinoprotein amine dehydrogenase"/>
    <property type="match status" value="2"/>
</dbReference>
<protein>
    <recommendedName>
        <fullName evidence="5">Anaphase-promoting complex subunit 4 WD40 domain-containing protein</fullName>
    </recommendedName>
</protein>
<dbReference type="InterPro" id="IPR001680">
    <property type="entry name" value="WD40_rpt"/>
</dbReference>
<name>A0A7S3YUJ2_9EUKA</name>
<keyword evidence="3" id="KW-0732">Signal</keyword>
<evidence type="ECO:0000256" key="2">
    <source>
        <dbReference type="SAM" id="MobiDB-lite"/>
    </source>
</evidence>
<reference evidence="4" key="1">
    <citation type="submission" date="2021-01" db="EMBL/GenBank/DDBJ databases">
        <authorList>
            <person name="Corre E."/>
            <person name="Pelletier E."/>
            <person name="Niang G."/>
            <person name="Scheremetjew M."/>
            <person name="Finn R."/>
            <person name="Kale V."/>
            <person name="Holt S."/>
            <person name="Cochrane G."/>
            <person name="Meng A."/>
            <person name="Brown T."/>
            <person name="Cohen L."/>
        </authorList>
    </citation>
    <scope>NUCLEOTIDE SEQUENCE</scope>
    <source>
        <strain evidence="4">CCCM811</strain>
    </source>
</reference>
<accession>A0A7S3YUJ2</accession>
<evidence type="ECO:0008006" key="5">
    <source>
        <dbReference type="Google" id="ProtNLM"/>
    </source>
</evidence>
<dbReference type="PROSITE" id="PS50294">
    <property type="entry name" value="WD_REPEATS_REGION"/>
    <property type="match status" value="1"/>
</dbReference>
<evidence type="ECO:0000256" key="1">
    <source>
        <dbReference type="PROSITE-ProRule" id="PRU00221"/>
    </source>
</evidence>
<dbReference type="SMART" id="SM00320">
    <property type="entry name" value="WD40"/>
    <property type="match status" value="3"/>
</dbReference>
<dbReference type="AlphaFoldDB" id="A0A7S3YUJ2"/>
<feature type="chain" id="PRO_5031359583" description="Anaphase-promoting complex subunit 4 WD40 domain-containing protein" evidence="3">
    <location>
        <begin position="19"/>
        <end position="408"/>
    </location>
</feature>
<feature type="signal peptide" evidence="3">
    <location>
        <begin position="1"/>
        <end position="18"/>
    </location>
</feature>
<feature type="compositionally biased region" description="Basic residues" evidence="2">
    <location>
        <begin position="42"/>
        <end position="67"/>
    </location>
</feature>
<dbReference type="PANTHER" id="PTHR44321">
    <property type="entry name" value="TRANSDUCIN BETA-LIKE PROTEIN 2"/>
    <property type="match status" value="1"/>
</dbReference>
<dbReference type="PROSITE" id="PS50082">
    <property type="entry name" value="WD_REPEATS_2"/>
    <property type="match status" value="1"/>
</dbReference>
<organism evidence="4">
    <name type="scientific">Lotharella globosa</name>
    <dbReference type="NCBI Taxonomy" id="91324"/>
    <lineage>
        <taxon>Eukaryota</taxon>
        <taxon>Sar</taxon>
        <taxon>Rhizaria</taxon>
        <taxon>Cercozoa</taxon>
        <taxon>Chlorarachniophyceae</taxon>
        <taxon>Lotharella</taxon>
    </lineage>
</organism>
<feature type="repeat" description="WD" evidence="1">
    <location>
        <begin position="89"/>
        <end position="120"/>
    </location>
</feature>
<keyword evidence="1" id="KW-0853">WD repeat</keyword>
<dbReference type="GO" id="GO:0005783">
    <property type="term" value="C:endoplasmic reticulum"/>
    <property type="evidence" value="ECO:0007669"/>
    <property type="project" value="TreeGrafter"/>
</dbReference>
<dbReference type="Pfam" id="PF00400">
    <property type="entry name" value="WD40"/>
    <property type="match status" value="3"/>
</dbReference>
<feature type="region of interest" description="Disordered" evidence="2">
    <location>
        <begin position="38"/>
        <end position="89"/>
    </location>
</feature>